<dbReference type="AlphaFoldDB" id="A0A4Y2ANI6"/>
<accession>A0A4Y2ANI6</accession>
<dbReference type="EMBL" id="BGPR01000023">
    <property type="protein sequence ID" value="GBL80816.1"/>
    <property type="molecule type" value="Genomic_DNA"/>
</dbReference>
<sequence length="168" mass="18932">MESSDNDEVLKPTGKANWTDKLNCETELMLQSQQKKCVCGVNFSCILSQIFADLLTKSFALQSFRFSKRRSSGISQNRSDCSWFDVSGRRAPVLQCLLGTQDDPSTSYPLFAPPNSYFTQSIQMVFACGTVFRPRVHSSAEGESGHDRSICVFRLNPMNWLIVELRVD</sequence>
<dbReference type="Proteomes" id="UP000499080">
    <property type="component" value="Unassembled WGS sequence"/>
</dbReference>
<name>A0A4Y2ANI6_ARAVE</name>
<proteinExistence type="predicted"/>
<gene>
    <name evidence="1" type="ORF">AVEN_26246_1</name>
</gene>
<evidence type="ECO:0000313" key="2">
    <source>
        <dbReference type="Proteomes" id="UP000499080"/>
    </source>
</evidence>
<reference evidence="1 2" key="1">
    <citation type="journal article" date="2019" name="Sci. Rep.">
        <title>Orb-weaving spider Araneus ventricosus genome elucidates the spidroin gene catalogue.</title>
        <authorList>
            <person name="Kono N."/>
            <person name="Nakamura H."/>
            <person name="Ohtoshi R."/>
            <person name="Moran D.A.P."/>
            <person name="Shinohara A."/>
            <person name="Yoshida Y."/>
            <person name="Fujiwara M."/>
            <person name="Mori M."/>
            <person name="Tomita M."/>
            <person name="Arakawa K."/>
        </authorList>
    </citation>
    <scope>NUCLEOTIDE SEQUENCE [LARGE SCALE GENOMIC DNA]</scope>
</reference>
<protein>
    <submittedName>
        <fullName evidence="1">Uncharacterized protein</fullName>
    </submittedName>
</protein>
<evidence type="ECO:0000313" key="1">
    <source>
        <dbReference type="EMBL" id="GBL80816.1"/>
    </source>
</evidence>
<keyword evidence="2" id="KW-1185">Reference proteome</keyword>
<organism evidence="1 2">
    <name type="scientific">Araneus ventricosus</name>
    <name type="common">Orbweaver spider</name>
    <name type="synonym">Epeira ventricosa</name>
    <dbReference type="NCBI Taxonomy" id="182803"/>
    <lineage>
        <taxon>Eukaryota</taxon>
        <taxon>Metazoa</taxon>
        <taxon>Ecdysozoa</taxon>
        <taxon>Arthropoda</taxon>
        <taxon>Chelicerata</taxon>
        <taxon>Arachnida</taxon>
        <taxon>Araneae</taxon>
        <taxon>Araneomorphae</taxon>
        <taxon>Entelegynae</taxon>
        <taxon>Araneoidea</taxon>
        <taxon>Araneidae</taxon>
        <taxon>Araneus</taxon>
    </lineage>
</organism>
<comment type="caution">
    <text evidence="1">The sequence shown here is derived from an EMBL/GenBank/DDBJ whole genome shotgun (WGS) entry which is preliminary data.</text>
</comment>